<evidence type="ECO:0000256" key="4">
    <source>
        <dbReference type="ARBA" id="ARBA00023136"/>
    </source>
</evidence>
<dbReference type="PATRIC" id="fig|742738.3.peg.322"/>
<dbReference type="PANTHER" id="PTHR11040">
    <property type="entry name" value="ZINC/IRON TRANSPORTER"/>
    <property type="match status" value="1"/>
</dbReference>
<evidence type="ECO:0000256" key="5">
    <source>
        <dbReference type="SAM" id="Phobius"/>
    </source>
</evidence>
<dbReference type="AlphaFoldDB" id="A0A096BDV2"/>
<proteinExistence type="predicted"/>
<dbReference type="HOGENOM" id="CLU_015114_1_3_9"/>
<keyword evidence="3 5" id="KW-1133">Transmembrane helix</keyword>
<dbReference type="eggNOG" id="COG0428">
    <property type="taxonomic scope" value="Bacteria"/>
</dbReference>
<evidence type="ECO:0000256" key="1">
    <source>
        <dbReference type="ARBA" id="ARBA00004141"/>
    </source>
</evidence>
<feature type="transmembrane region" description="Helical" evidence="5">
    <location>
        <begin position="6"/>
        <end position="30"/>
    </location>
</feature>
<feature type="transmembrane region" description="Helical" evidence="5">
    <location>
        <begin position="37"/>
        <end position="54"/>
    </location>
</feature>
<feature type="transmembrane region" description="Helical" evidence="5">
    <location>
        <begin position="206"/>
        <end position="229"/>
    </location>
</feature>
<dbReference type="PANTHER" id="PTHR11040:SF205">
    <property type="entry name" value="ZINC TRANSPORTER ZUPT"/>
    <property type="match status" value="1"/>
</dbReference>
<reference evidence="6 7" key="1">
    <citation type="submission" date="2011-08" db="EMBL/GenBank/DDBJ databases">
        <title>The Genome Sequence of Clostridium orbiscindens 1_3_50AFAA.</title>
        <authorList>
            <consortium name="The Broad Institute Genome Sequencing Platform"/>
            <person name="Earl A."/>
            <person name="Ward D."/>
            <person name="Feldgarden M."/>
            <person name="Gevers D."/>
            <person name="Daigneault M."/>
            <person name="Strauss J."/>
            <person name="Allen-Vercoe E."/>
            <person name="Young S.K."/>
            <person name="Zeng Q."/>
            <person name="Gargeya S."/>
            <person name="Fitzgerald M."/>
            <person name="Haas B."/>
            <person name="Abouelleil A."/>
            <person name="Alvarado L."/>
            <person name="Arachchi H.M."/>
            <person name="Berlin A."/>
            <person name="Brown A."/>
            <person name="Chapman S.B."/>
            <person name="Chen Z."/>
            <person name="Dunbar C."/>
            <person name="Freedman E."/>
            <person name="Gearin G."/>
            <person name="Gellesch M."/>
            <person name="Goldberg J."/>
            <person name="Griggs A."/>
            <person name="Gujja S."/>
            <person name="Heiman D."/>
            <person name="Howarth C."/>
            <person name="Larson L."/>
            <person name="Lui A."/>
            <person name="MacDonald P.J.P."/>
            <person name="Montmayeur A."/>
            <person name="Murphy C."/>
            <person name="Neiman D."/>
            <person name="Pearson M."/>
            <person name="Priest M."/>
            <person name="Roberts A."/>
            <person name="Saif S."/>
            <person name="Shea T."/>
            <person name="Shenoy N."/>
            <person name="Sisk P."/>
            <person name="Stolte C."/>
            <person name="Sykes S."/>
            <person name="Wortman J."/>
            <person name="Nusbaum C."/>
            <person name="Birren B."/>
        </authorList>
    </citation>
    <scope>NUCLEOTIDE SEQUENCE [LARGE SCALE GENOMIC DNA]</scope>
    <source>
        <strain evidence="6 7">1_3_50AFAA</strain>
    </source>
</reference>
<gene>
    <name evidence="6" type="ORF">HMPREF9460_00309</name>
</gene>
<accession>A0A096BDV2</accession>
<dbReference type="NCBIfam" id="NF003243">
    <property type="entry name" value="PRK04201.1"/>
    <property type="match status" value="1"/>
</dbReference>
<comment type="caution">
    <text evidence="6">The sequence shown here is derived from an EMBL/GenBank/DDBJ whole genome shotgun (WGS) entry which is preliminary data.</text>
</comment>
<evidence type="ECO:0008006" key="8">
    <source>
        <dbReference type="Google" id="ProtNLM"/>
    </source>
</evidence>
<keyword evidence="2 5" id="KW-0812">Transmembrane</keyword>
<dbReference type="RefSeq" id="WP_007490094.1">
    <property type="nucleotide sequence ID" value="NZ_KN174161.1"/>
</dbReference>
<name>A0A096BDV2_FLAPL</name>
<evidence type="ECO:0000313" key="7">
    <source>
        <dbReference type="Proteomes" id="UP000029585"/>
    </source>
</evidence>
<keyword evidence="4 5" id="KW-0472">Membrane</keyword>
<feature type="transmembrane region" description="Helical" evidence="5">
    <location>
        <begin position="149"/>
        <end position="170"/>
    </location>
</feature>
<dbReference type="EMBL" id="ADLO01000010">
    <property type="protein sequence ID" value="KGF57211.1"/>
    <property type="molecule type" value="Genomic_DNA"/>
</dbReference>
<protein>
    <recommendedName>
        <fullName evidence="8">Zinc transporter ZupT</fullName>
    </recommendedName>
</protein>
<dbReference type="Pfam" id="PF02535">
    <property type="entry name" value="Zip"/>
    <property type="match status" value="1"/>
</dbReference>
<sequence length="260" mass="27144">MLESAAVRALLLSLAAGLSTLLGALVVFAARRRSEKLLAVSLGFAGGVMLAVSFTDLFPTAREHLTASLGGRPGALAAVLSLAAGIGCAAALDHLVPHDAFDADTGEAPHKNLFRVGFVSALAMALHNFPEGVATFLAGYEDLTLGVSITLAIALHNIPEGISVAMPVWYATGSRRRAFRCTLLSGLTEPVGAVLAFALLRPFLNGLLLGVLFGAVAGIMVYIAVEELIPSSRQYGHDRPALWATLCGICVMPLTHLFQT</sequence>
<dbReference type="GO" id="GO:0016020">
    <property type="term" value="C:membrane"/>
    <property type="evidence" value="ECO:0007669"/>
    <property type="project" value="UniProtKB-SubCell"/>
</dbReference>
<dbReference type="GO" id="GO:0005385">
    <property type="term" value="F:zinc ion transmembrane transporter activity"/>
    <property type="evidence" value="ECO:0007669"/>
    <property type="project" value="TreeGrafter"/>
</dbReference>
<evidence type="ECO:0000256" key="3">
    <source>
        <dbReference type="ARBA" id="ARBA00022989"/>
    </source>
</evidence>
<evidence type="ECO:0000256" key="2">
    <source>
        <dbReference type="ARBA" id="ARBA00022692"/>
    </source>
</evidence>
<feature type="transmembrane region" description="Helical" evidence="5">
    <location>
        <begin position="241"/>
        <end position="258"/>
    </location>
</feature>
<feature type="transmembrane region" description="Helical" evidence="5">
    <location>
        <begin position="113"/>
        <end position="129"/>
    </location>
</feature>
<feature type="transmembrane region" description="Helical" evidence="5">
    <location>
        <begin position="74"/>
        <end position="92"/>
    </location>
</feature>
<dbReference type="Proteomes" id="UP000029585">
    <property type="component" value="Unassembled WGS sequence"/>
</dbReference>
<comment type="subcellular location">
    <subcellularLocation>
        <location evidence="1">Membrane</location>
        <topology evidence="1">Multi-pass membrane protein</topology>
    </subcellularLocation>
</comment>
<dbReference type="GeneID" id="63971691"/>
<dbReference type="InterPro" id="IPR003689">
    <property type="entry name" value="ZIP"/>
</dbReference>
<evidence type="ECO:0000313" key="6">
    <source>
        <dbReference type="EMBL" id="KGF57211.1"/>
    </source>
</evidence>
<organism evidence="6 7">
    <name type="scientific">Flavonifractor plautii 1_3_50AFAA</name>
    <dbReference type="NCBI Taxonomy" id="742738"/>
    <lineage>
        <taxon>Bacteria</taxon>
        <taxon>Bacillati</taxon>
        <taxon>Bacillota</taxon>
        <taxon>Clostridia</taxon>
        <taxon>Eubacteriales</taxon>
        <taxon>Oscillospiraceae</taxon>
        <taxon>Flavonifractor</taxon>
    </lineage>
</organism>
<keyword evidence="7" id="KW-1185">Reference proteome</keyword>